<gene>
    <name evidence="1" type="ORF">QU481_22435</name>
</gene>
<evidence type="ECO:0000313" key="2">
    <source>
        <dbReference type="Proteomes" id="UP001168540"/>
    </source>
</evidence>
<evidence type="ECO:0000313" key="1">
    <source>
        <dbReference type="EMBL" id="MDN0077583.1"/>
    </source>
</evidence>
<comment type="caution">
    <text evidence="1">The sequence shown here is derived from an EMBL/GenBank/DDBJ whole genome shotgun (WGS) entry which is preliminary data.</text>
</comment>
<dbReference type="EMBL" id="JAUEDK010000075">
    <property type="protein sequence ID" value="MDN0077583.1"/>
    <property type="molecule type" value="Genomic_DNA"/>
</dbReference>
<keyword evidence="2" id="KW-1185">Reference proteome</keyword>
<reference evidence="1" key="1">
    <citation type="submission" date="2023-06" db="EMBL/GenBank/DDBJ databases">
        <authorList>
            <person name="Zhang S."/>
        </authorList>
    </citation>
    <scope>NUCLEOTIDE SEQUENCE</scope>
    <source>
        <strain evidence="1">SG2303</strain>
    </source>
</reference>
<name>A0ABT7XUV3_9NEIS</name>
<sequence>MQLNLQLLHVVTDMSGGAGIKNIRRAILAGGRQPEVLASFRDCRCKASQKTIRQALIGHYRPKYLFTLQQAMPLYYCPQGQVVLCDQHIERTLQ</sequence>
<proteinExistence type="predicted"/>
<accession>A0ABT7XUV3</accession>
<dbReference type="Proteomes" id="UP001168540">
    <property type="component" value="Unassembled WGS sequence"/>
</dbReference>
<protein>
    <submittedName>
        <fullName evidence="1">Uncharacterized protein</fullName>
    </submittedName>
</protein>
<organism evidence="1 2">
    <name type="scientific">Crenobacter oryzisoli</name>
    <dbReference type="NCBI Taxonomy" id="3056844"/>
    <lineage>
        <taxon>Bacteria</taxon>
        <taxon>Pseudomonadati</taxon>
        <taxon>Pseudomonadota</taxon>
        <taxon>Betaproteobacteria</taxon>
        <taxon>Neisseriales</taxon>
        <taxon>Neisseriaceae</taxon>
        <taxon>Crenobacter</taxon>
    </lineage>
</organism>
<dbReference type="RefSeq" id="WP_289832212.1">
    <property type="nucleotide sequence ID" value="NZ_JAUEDK010000075.1"/>
</dbReference>